<dbReference type="FunFam" id="1.10.1200.240:FF:000001">
    <property type="entry name" value="Ribosomal protein L19"/>
    <property type="match status" value="1"/>
</dbReference>
<dbReference type="OrthoDB" id="5407653at2759"/>
<dbReference type="NCBIfam" id="NF006343">
    <property type="entry name" value="PRK08570.1"/>
    <property type="match status" value="1"/>
</dbReference>
<dbReference type="InterPro" id="IPR033935">
    <property type="entry name" value="Ribosomal_eL19_euk"/>
</dbReference>
<reference evidence="6 7" key="2">
    <citation type="journal article" date="2012" name="Open Biol.">
        <title>Characteristics of nucleosomes and linker DNA regions on the genome of the basidiomycete Mixia osmundae revealed by mono- and dinucleosome mapping.</title>
        <authorList>
            <person name="Nishida H."/>
            <person name="Kondo S."/>
            <person name="Matsumoto T."/>
            <person name="Suzuki Y."/>
            <person name="Yoshikawa H."/>
            <person name="Taylor T.D."/>
            <person name="Sugiyama J."/>
        </authorList>
    </citation>
    <scope>NUCLEOTIDE SEQUENCE [LARGE SCALE GENOMIC DNA]</scope>
    <source>
        <strain evidence="7">CBS 9802 / IAM 14324 / JCM 22182 / KY 12970</strain>
    </source>
</reference>
<comment type="similarity">
    <text evidence="1">Belongs to the eukaryotic ribosomal protein eL19 family.</text>
</comment>
<dbReference type="FunFam" id="1.10.1650.10:FF:000001">
    <property type="entry name" value="Ribosomal protein L19"/>
    <property type="match status" value="1"/>
</dbReference>
<feature type="region of interest" description="Disordered" evidence="4">
    <location>
        <begin position="114"/>
        <end position="134"/>
    </location>
</feature>
<evidence type="ECO:0000259" key="5">
    <source>
        <dbReference type="SMART" id="SM01416"/>
    </source>
</evidence>
<dbReference type="GO" id="GO:0003735">
    <property type="term" value="F:structural constituent of ribosome"/>
    <property type="evidence" value="ECO:0007669"/>
    <property type="project" value="InterPro"/>
</dbReference>
<dbReference type="CDD" id="cd01417">
    <property type="entry name" value="Ribosomal_L19e_E"/>
    <property type="match status" value="1"/>
</dbReference>
<dbReference type="Pfam" id="PF01280">
    <property type="entry name" value="Ribosomal_L19e"/>
    <property type="match status" value="1"/>
</dbReference>
<dbReference type="InterPro" id="IPR039547">
    <property type="entry name" value="Ribosomal_eL19"/>
</dbReference>
<dbReference type="Proteomes" id="UP000009131">
    <property type="component" value="Unassembled WGS sequence"/>
</dbReference>
<dbReference type="HAMAP" id="MF_01475">
    <property type="entry name" value="Ribosomal_eL19"/>
    <property type="match status" value="1"/>
</dbReference>
<evidence type="ECO:0000313" key="6">
    <source>
        <dbReference type="EMBL" id="GAA95466.1"/>
    </source>
</evidence>
<feature type="domain" description="Large ribosomal subunit protein eL19" evidence="5">
    <location>
        <begin position="53"/>
        <end position="196"/>
    </location>
</feature>
<dbReference type="AlphaFoldDB" id="G7DY06"/>
<comment type="caution">
    <text evidence="6">The sequence shown here is derived from an EMBL/GenBank/DDBJ whole genome shotgun (WGS) entry which is preliminary data.</text>
</comment>
<evidence type="ECO:0000313" key="7">
    <source>
        <dbReference type="Proteomes" id="UP000009131"/>
    </source>
</evidence>
<dbReference type="RefSeq" id="XP_014569978.1">
    <property type="nucleotide sequence ID" value="XM_014714492.1"/>
</dbReference>
<dbReference type="PANTHER" id="PTHR10722">
    <property type="entry name" value="60S RIBOSOMAL PROTEIN L19"/>
    <property type="match status" value="1"/>
</dbReference>
<proteinExistence type="inferred from homology"/>
<sequence length="291" mass="32801">MSEPGDASVCHRCAGVTSLRTQPRQHGALRDCAAVPSRGPCPRDRTRSAEMTNLSTQKRLAASVLGVGKRKIFLDPSHMTDIAQANSRANIRKLFKDGIIVKKQPVIHSRARVRDLKEAKSKGRHSGFGKRKGTAEARMPTKLLWMRRQRVLRRLLRKYRDQGKIDKHLYHSLYLKSKGNVFKNKRVLMDFIHKAKAEKTRTKVLSEQMEARRVKSVLAGSVVFSPGSSSVCLHQEQGSPRAPSCSHGREATCYRRGRERGGKGVILLHLQSTLRCILVCISYAEHRSLFM</sequence>
<dbReference type="SUPFAM" id="SSF48140">
    <property type="entry name" value="Ribosomal protein L19 (L19e)"/>
    <property type="match status" value="1"/>
</dbReference>
<dbReference type="InterPro" id="IPR057260">
    <property type="entry name" value="Ribosomal_L19e_C"/>
</dbReference>
<dbReference type="EMBL" id="BABT02000062">
    <property type="protein sequence ID" value="GAA95466.1"/>
    <property type="molecule type" value="Genomic_DNA"/>
</dbReference>
<dbReference type="GO" id="GO:0003723">
    <property type="term" value="F:RNA binding"/>
    <property type="evidence" value="ECO:0007669"/>
    <property type="project" value="InterPro"/>
</dbReference>
<dbReference type="STRING" id="764103.G7DY06"/>
<dbReference type="FunCoup" id="G7DY06">
    <property type="interactions" value="414"/>
</dbReference>
<name>G7DY06_MIXOS</name>
<evidence type="ECO:0000256" key="2">
    <source>
        <dbReference type="ARBA" id="ARBA00022980"/>
    </source>
</evidence>
<accession>G7DY06</accession>
<dbReference type="eggNOG" id="KOG1696">
    <property type="taxonomic scope" value="Eukaryota"/>
</dbReference>
<evidence type="ECO:0000256" key="3">
    <source>
        <dbReference type="ARBA" id="ARBA00023274"/>
    </source>
</evidence>
<keyword evidence="3" id="KW-0687">Ribonucleoprotein</keyword>
<dbReference type="Pfam" id="PF25476">
    <property type="entry name" value="Ribosomal_L19e_C"/>
    <property type="match status" value="1"/>
</dbReference>
<protein>
    <recommendedName>
        <fullName evidence="5">Large ribosomal subunit protein eL19 domain-containing protein</fullName>
    </recommendedName>
</protein>
<dbReference type="SMART" id="SM01416">
    <property type="entry name" value="Ribosomal_L19e"/>
    <property type="match status" value="1"/>
</dbReference>
<dbReference type="Gene3D" id="1.10.1650.10">
    <property type="match status" value="1"/>
</dbReference>
<dbReference type="InterPro" id="IPR057259">
    <property type="entry name" value="Ribosomal_L19e"/>
</dbReference>
<dbReference type="Gene3D" id="1.10.1200.240">
    <property type="match status" value="1"/>
</dbReference>
<keyword evidence="2" id="KW-0689">Ribosomal protein</keyword>
<dbReference type="InterPro" id="IPR000196">
    <property type="entry name" value="Ribosomal_eL19_dom"/>
</dbReference>
<dbReference type="InterPro" id="IPR015972">
    <property type="entry name" value="Ribosomal_eL19_dom1"/>
</dbReference>
<dbReference type="HOGENOM" id="CLU_956722_0_0_1"/>
<keyword evidence="7" id="KW-1185">Reference proteome</keyword>
<dbReference type="GO" id="GO:0006412">
    <property type="term" value="P:translation"/>
    <property type="evidence" value="ECO:0007669"/>
    <property type="project" value="InterPro"/>
</dbReference>
<dbReference type="GO" id="GO:0022625">
    <property type="term" value="C:cytosolic large ribosomal subunit"/>
    <property type="evidence" value="ECO:0007669"/>
    <property type="project" value="InterPro"/>
</dbReference>
<dbReference type="InParanoid" id="G7DY06"/>
<evidence type="ECO:0000256" key="1">
    <source>
        <dbReference type="ARBA" id="ARBA00011082"/>
    </source>
</evidence>
<reference evidence="6 7" key="1">
    <citation type="journal article" date="2011" name="J. Gen. Appl. Microbiol.">
        <title>Draft genome sequencing of the enigmatic basidiomycete Mixia osmundae.</title>
        <authorList>
            <person name="Nishida H."/>
            <person name="Nagatsuka Y."/>
            <person name="Sugiyama J."/>
        </authorList>
    </citation>
    <scope>NUCLEOTIDE SEQUENCE [LARGE SCALE GENOMIC DNA]</scope>
    <source>
        <strain evidence="7">CBS 9802 / IAM 14324 / JCM 22182 / KY 12970</strain>
    </source>
</reference>
<dbReference type="InterPro" id="IPR035970">
    <property type="entry name" value="60S_ribosomal_eL19_sf"/>
</dbReference>
<gene>
    <name evidence="6" type="primary">Mo02120</name>
    <name evidence="6" type="ORF">E5Q_02120</name>
</gene>
<evidence type="ECO:0000256" key="4">
    <source>
        <dbReference type="SAM" id="MobiDB-lite"/>
    </source>
</evidence>
<organism evidence="6 7">
    <name type="scientific">Mixia osmundae (strain CBS 9802 / IAM 14324 / JCM 22182 / KY 12970)</name>
    <dbReference type="NCBI Taxonomy" id="764103"/>
    <lineage>
        <taxon>Eukaryota</taxon>
        <taxon>Fungi</taxon>
        <taxon>Dikarya</taxon>
        <taxon>Basidiomycota</taxon>
        <taxon>Pucciniomycotina</taxon>
        <taxon>Mixiomycetes</taxon>
        <taxon>Mixiales</taxon>
        <taxon>Mixiaceae</taxon>
        <taxon>Mixia</taxon>
    </lineage>
</organism>
<feature type="compositionally biased region" description="Basic residues" evidence="4">
    <location>
        <begin position="122"/>
        <end position="132"/>
    </location>
</feature>